<evidence type="ECO:0000313" key="2">
    <source>
        <dbReference type="EMBL" id="MCW3482374.1"/>
    </source>
</evidence>
<name>A0ABT3IEJ0_9BACT</name>
<comment type="caution">
    <text evidence="2">The sequence shown here is derived from an EMBL/GenBank/DDBJ whole genome shotgun (WGS) entry which is preliminary data.</text>
</comment>
<accession>A0ABT3IEJ0</accession>
<dbReference type="RefSeq" id="WP_264726708.1">
    <property type="nucleotide sequence ID" value="NZ_JAPDNR010000001.1"/>
</dbReference>
<dbReference type="Proteomes" id="UP001207742">
    <property type="component" value="Unassembled WGS sequence"/>
</dbReference>
<protein>
    <submittedName>
        <fullName evidence="2">Uncharacterized protein</fullName>
    </submittedName>
</protein>
<evidence type="ECO:0000313" key="3">
    <source>
        <dbReference type="Proteomes" id="UP001207742"/>
    </source>
</evidence>
<proteinExistence type="predicted"/>
<organism evidence="2 3">
    <name type="scientific">Chitinophaga nivalis</name>
    <dbReference type="NCBI Taxonomy" id="2991709"/>
    <lineage>
        <taxon>Bacteria</taxon>
        <taxon>Pseudomonadati</taxon>
        <taxon>Bacteroidota</taxon>
        <taxon>Chitinophagia</taxon>
        <taxon>Chitinophagales</taxon>
        <taxon>Chitinophagaceae</taxon>
        <taxon>Chitinophaga</taxon>
    </lineage>
</organism>
<reference evidence="2 3" key="1">
    <citation type="submission" date="2022-10" db="EMBL/GenBank/DDBJ databases">
        <title>Chitinophaga nivalis PC15 sp. nov., isolated from Pyeongchang county, South Korea.</title>
        <authorList>
            <person name="Trinh H.N."/>
        </authorList>
    </citation>
    <scope>NUCLEOTIDE SEQUENCE [LARGE SCALE GENOMIC DNA]</scope>
    <source>
        <strain evidence="2 3">PC14</strain>
    </source>
</reference>
<keyword evidence="3" id="KW-1185">Reference proteome</keyword>
<keyword evidence="1" id="KW-0175">Coiled coil</keyword>
<feature type="coiled-coil region" evidence="1">
    <location>
        <begin position="11"/>
        <end position="59"/>
    </location>
</feature>
<sequence>MTEKEILLILIADLETKNHHLRTAIPAMEQEAQILRQEISLLQQKTALLNQEVVELEEILVGS</sequence>
<dbReference type="EMBL" id="JAPDNS010000001">
    <property type="protein sequence ID" value="MCW3482374.1"/>
    <property type="molecule type" value="Genomic_DNA"/>
</dbReference>
<gene>
    <name evidence="2" type="ORF">OL497_00575</name>
</gene>
<evidence type="ECO:0000256" key="1">
    <source>
        <dbReference type="SAM" id="Coils"/>
    </source>
</evidence>